<dbReference type="RefSeq" id="WP_407049804.1">
    <property type="nucleotide sequence ID" value="NZ_CP158568.1"/>
</dbReference>
<dbReference type="GO" id="GO:0005975">
    <property type="term" value="P:carbohydrate metabolic process"/>
    <property type="evidence" value="ECO:0007669"/>
    <property type="project" value="InterPro"/>
</dbReference>
<dbReference type="GO" id="GO:0016853">
    <property type="term" value="F:isomerase activity"/>
    <property type="evidence" value="ECO:0007669"/>
    <property type="project" value="UniProtKB-KW"/>
</dbReference>
<proteinExistence type="inferred from homology"/>
<dbReference type="Pfam" id="PF07221">
    <property type="entry name" value="GlcNAc_2-epim"/>
    <property type="match status" value="1"/>
</dbReference>
<dbReference type="KEGG" id="mflg:ABS361_22425"/>
<dbReference type="InterPro" id="IPR008928">
    <property type="entry name" value="6-hairpin_glycosidase_sf"/>
</dbReference>
<dbReference type="InterPro" id="IPR010819">
    <property type="entry name" value="AGE/CE"/>
</dbReference>
<organism evidence="3">
    <name type="scientific">Methyloraptor flagellatus</name>
    <dbReference type="NCBI Taxonomy" id="3162530"/>
    <lineage>
        <taxon>Bacteria</taxon>
        <taxon>Pseudomonadati</taxon>
        <taxon>Pseudomonadota</taxon>
        <taxon>Alphaproteobacteria</taxon>
        <taxon>Hyphomicrobiales</taxon>
        <taxon>Ancalomicrobiaceae</taxon>
        <taxon>Methyloraptor</taxon>
    </lineage>
</organism>
<evidence type="ECO:0000256" key="1">
    <source>
        <dbReference type="ARBA" id="ARBA00008558"/>
    </source>
</evidence>
<keyword evidence="2" id="KW-0413">Isomerase</keyword>
<dbReference type="AlphaFoldDB" id="A0AAU7X9F3"/>
<dbReference type="EMBL" id="CP158568">
    <property type="protein sequence ID" value="XBY44713.1"/>
    <property type="molecule type" value="Genomic_DNA"/>
</dbReference>
<evidence type="ECO:0000313" key="3">
    <source>
        <dbReference type="EMBL" id="XBY44713.1"/>
    </source>
</evidence>
<sequence>MFETAAPRWSAPVLQGAAMFPERYTRDGIADRCDHRLFVQARHIYSFCAFGELGWDGPWRERCNAAVDHLIAVGRRPDGFYIHKFSCEGAVADARADFYDQAFTLFMFAHAGRTLERPELFDHARALFAAMERDWRDPRGGFREGEIAECPPRRQNPHMHLFEAAQALYDATRDDRWNGLATEMADLCARRFIDPETGALLEYFTETLDRLDSREGMIVEPGHCFEWAWLFERLEARGLGGAATSDGLVAFARAKGIDSARGVAINEVYTDGNIRWASARLWPQTERLKAAVARYRRTGEEVELREACAAFSGLARYFDPSDRGIWFDKLRPDGGFEPENAPGSSLYHITCSYVELLSLFPGLGRAR</sequence>
<comment type="similarity">
    <text evidence="1">Belongs to the N-acylglucosamine 2-epimerase family.</text>
</comment>
<evidence type="ECO:0000256" key="2">
    <source>
        <dbReference type="ARBA" id="ARBA00023235"/>
    </source>
</evidence>
<accession>A0AAU7X9F3</accession>
<gene>
    <name evidence="3" type="ORF">ABS361_22425</name>
</gene>
<dbReference type="InterPro" id="IPR012341">
    <property type="entry name" value="6hp_glycosidase-like_sf"/>
</dbReference>
<protein>
    <submittedName>
        <fullName evidence="3">AGE family epimerase/isomerase</fullName>
    </submittedName>
</protein>
<dbReference type="Gene3D" id="1.50.10.10">
    <property type="match status" value="1"/>
</dbReference>
<name>A0AAU7X9F3_9HYPH</name>
<reference evidence="3" key="1">
    <citation type="submission" date="2024-06" db="EMBL/GenBank/DDBJ databases">
        <title>Methylostella associata gen. nov., sp. nov., a novel Ancalomicrobiaceae-affiliated facultatively methylotrophic bacteria that feed on methanotrophs of the genus Methylococcus.</title>
        <authorList>
            <person name="Saltykova V."/>
            <person name="Danilova O.V."/>
            <person name="Oshkin I.Y."/>
            <person name="Belova S.E."/>
            <person name="Pimenov N.V."/>
            <person name="Dedysh S.N."/>
        </authorList>
    </citation>
    <scope>NUCLEOTIDE SEQUENCE</scope>
    <source>
        <strain evidence="3">S20</strain>
    </source>
</reference>
<dbReference type="SUPFAM" id="SSF48208">
    <property type="entry name" value="Six-hairpin glycosidases"/>
    <property type="match status" value="1"/>
</dbReference>
<dbReference type="PANTHER" id="PTHR15108">
    <property type="entry name" value="N-ACYLGLUCOSAMINE-2-EPIMERASE"/>
    <property type="match status" value="1"/>
</dbReference>